<dbReference type="PANTHER" id="PTHR11241">
    <property type="entry name" value="DEOXYURIDINE 5'-TRIPHOSPHATE NUCLEOTIDOHYDROLASE"/>
    <property type="match status" value="1"/>
</dbReference>
<evidence type="ECO:0000313" key="13">
    <source>
        <dbReference type="EMBL" id="KIL00298.1"/>
    </source>
</evidence>
<dbReference type="NCBIfam" id="TIGR00576">
    <property type="entry name" value="dut"/>
    <property type="match status" value="1"/>
</dbReference>
<reference evidence="13 14" key="1">
    <citation type="submission" date="2014-04" db="EMBL/GenBank/DDBJ databases">
        <authorList>
            <consortium name="DOE Joint Genome Institute"/>
            <person name="Kuo A."/>
            <person name="Kohler A."/>
            <person name="Jargeat P."/>
            <person name="Nagy L.G."/>
            <person name="Floudas D."/>
            <person name="Copeland A."/>
            <person name="Barry K.W."/>
            <person name="Cichocki N."/>
            <person name="Veneault-Fourrey C."/>
            <person name="LaButti K."/>
            <person name="Lindquist E.A."/>
            <person name="Lipzen A."/>
            <person name="Lundell T."/>
            <person name="Morin E."/>
            <person name="Murat C."/>
            <person name="Sun H."/>
            <person name="Tunlid A."/>
            <person name="Henrissat B."/>
            <person name="Grigoriev I.V."/>
            <person name="Hibbett D.S."/>
            <person name="Martin F."/>
            <person name="Nordberg H.P."/>
            <person name="Cantor M.N."/>
            <person name="Hua S.X."/>
        </authorList>
    </citation>
    <scope>NUCLEOTIDE SEQUENCE [LARGE SCALE GENOMIC DNA]</scope>
    <source>
        <strain evidence="13 14">Ve08.2h10</strain>
    </source>
</reference>
<dbReference type="NCBIfam" id="NF001862">
    <property type="entry name" value="PRK00601.1"/>
    <property type="match status" value="1"/>
</dbReference>
<protein>
    <recommendedName>
        <fullName evidence="10">Deoxyuridine 5'-triphosphate nucleotidohydrolase</fullName>
        <shortName evidence="10">dUTPase</shortName>
        <ecNumber evidence="10">3.6.1.23</ecNumber>
    </recommendedName>
    <alternativeName>
        <fullName evidence="10">dUTP pyrophosphatase</fullName>
    </alternativeName>
</protein>
<dbReference type="STRING" id="930991.A0A0D0DN55"/>
<keyword evidence="8 10" id="KW-0546">Nucleotide metabolism</keyword>
<feature type="region of interest" description="Disordered" evidence="11">
    <location>
        <begin position="1"/>
        <end position="20"/>
    </location>
</feature>
<dbReference type="HOGENOM" id="CLU_068508_2_1_1"/>
<dbReference type="Gene3D" id="2.70.40.10">
    <property type="match status" value="1"/>
</dbReference>
<dbReference type="InParanoid" id="A0A0D0DN55"/>
<evidence type="ECO:0000256" key="2">
    <source>
        <dbReference type="ARBA" id="ARBA00003495"/>
    </source>
</evidence>
<dbReference type="SUPFAM" id="SSF51283">
    <property type="entry name" value="dUTPase-like"/>
    <property type="match status" value="1"/>
</dbReference>
<dbReference type="GO" id="GO:0046081">
    <property type="term" value="P:dUTP catabolic process"/>
    <property type="evidence" value="ECO:0007669"/>
    <property type="project" value="UniProtKB-UniRule"/>
</dbReference>
<dbReference type="Pfam" id="PF00692">
    <property type="entry name" value="dUTPase"/>
    <property type="match status" value="1"/>
</dbReference>
<gene>
    <name evidence="13" type="ORF">PAXRUDRAFT_821840</name>
</gene>
<dbReference type="InterPro" id="IPR029054">
    <property type="entry name" value="dUTPase-like"/>
</dbReference>
<keyword evidence="10" id="KW-0479">Metal-binding</keyword>
<dbReference type="EC" id="3.6.1.23" evidence="10"/>
<sequence>MTVTPEPQLKKRRMSDSEEQLPAPVSQLLIKRLSDKARLPTRGSLLAAGYDLYSAEKKTIPARGKALVDTQLSIAVPAGTYGRVAPRSGLASKFMIDTGAGVIDADYRGVVFILLFNLSDKDFEVQEGDRIAQLIIEKICNPEVLEVDNLDETFRGANGFGSTGGHSQLTSP</sequence>
<comment type="function">
    <text evidence="10">Involved in nucleotide metabolism via production of dUMP, the immediate precursor of thymidine nucleotides, and decreases the intracellular concentration of dUTP so that uracil cannot be incorporated into DNA.</text>
</comment>
<evidence type="ECO:0000313" key="14">
    <source>
        <dbReference type="Proteomes" id="UP000054538"/>
    </source>
</evidence>
<accession>A0A0D0DN55</accession>
<dbReference type="FunFam" id="2.70.40.10:FF:000004">
    <property type="entry name" value="Deoxyuridine triphosphatase"/>
    <property type="match status" value="1"/>
</dbReference>
<comment type="cofactor">
    <cofactor evidence="1 10">
        <name>Mg(2+)</name>
        <dbReference type="ChEBI" id="CHEBI:18420"/>
    </cofactor>
</comment>
<reference evidence="14" key="2">
    <citation type="submission" date="2015-01" db="EMBL/GenBank/DDBJ databases">
        <title>Evolutionary Origins and Diversification of the Mycorrhizal Mutualists.</title>
        <authorList>
            <consortium name="DOE Joint Genome Institute"/>
            <consortium name="Mycorrhizal Genomics Consortium"/>
            <person name="Kohler A."/>
            <person name="Kuo A."/>
            <person name="Nagy L.G."/>
            <person name="Floudas D."/>
            <person name="Copeland A."/>
            <person name="Barry K.W."/>
            <person name="Cichocki N."/>
            <person name="Veneault-Fourrey C."/>
            <person name="LaButti K."/>
            <person name="Lindquist E.A."/>
            <person name="Lipzen A."/>
            <person name="Lundell T."/>
            <person name="Morin E."/>
            <person name="Murat C."/>
            <person name="Riley R."/>
            <person name="Ohm R."/>
            <person name="Sun H."/>
            <person name="Tunlid A."/>
            <person name="Henrissat B."/>
            <person name="Grigoriev I.V."/>
            <person name="Hibbett D.S."/>
            <person name="Martin F."/>
        </authorList>
    </citation>
    <scope>NUCLEOTIDE SEQUENCE [LARGE SCALE GENOMIC DNA]</scope>
    <source>
        <strain evidence="14">Ve08.2h10</strain>
    </source>
</reference>
<dbReference type="Proteomes" id="UP000054538">
    <property type="component" value="Unassembled WGS sequence"/>
</dbReference>
<dbReference type="PANTHER" id="PTHR11241:SF0">
    <property type="entry name" value="DEOXYURIDINE 5'-TRIPHOSPHATE NUCLEOTIDOHYDROLASE"/>
    <property type="match status" value="1"/>
</dbReference>
<evidence type="ECO:0000256" key="9">
    <source>
        <dbReference type="ARBA" id="ARBA00047686"/>
    </source>
</evidence>
<organism evidence="13 14">
    <name type="scientific">Paxillus rubicundulus Ve08.2h10</name>
    <dbReference type="NCBI Taxonomy" id="930991"/>
    <lineage>
        <taxon>Eukaryota</taxon>
        <taxon>Fungi</taxon>
        <taxon>Dikarya</taxon>
        <taxon>Basidiomycota</taxon>
        <taxon>Agaricomycotina</taxon>
        <taxon>Agaricomycetes</taxon>
        <taxon>Agaricomycetidae</taxon>
        <taxon>Boletales</taxon>
        <taxon>Paxilineae</taxon>
        <taxon>Paxillaceae</taxon>
        <taxon>Paxillus</taxon>
    </lineage>
</organism>
<feature type="domain" description="dUTPase-like" evidence="12">
    <location>
        <begin position="36"/>
        <end position="164"/>
    </location>
</feature>
<evidence type="ECO:0000256" key="7">
    <source>
        <dbReference type="ARBA" id="ARBA00022842"/>
    </source>
</evidence>
<dbReference type="InterPro" id="IPR036157">
    <property type="entry name" value="dUTPase-like_sf"/>
</dbReference>
<evidence type="ECO:0000256" key="3">
    <source>
        <dbReference type="ARBA" id="ARBA00005142"/>
    </source>
</evidence>
<dbReference type="OrthoDB" id="419889at2759"/>
<proteinExistence type="inferred from homology"/>
<dbReference type="InterPro" id="IPR033704">
    <property type="entry name" value="dUTPase_trimeric"/>
</dbReference>
<evidence type="ECO:0000256" key="4">
    <source>
        <dbReference type="ARBA" id="ARBA00006581"/>
    </source>
</evidence>
<dbReference type="InterPro" id="IPR008181">
    <property type="entry name" value="dUTPase"/>
</dbReference>
<evidence type="ECO:0000259" key="12">
    <source>
        <dbReference type="Pfam" id="PF00692"/>
    </source>
</evidence>
<evidence type="ECO:0000256" key="11">
    <source>
        <dbReference type="SAM" id="MobiDB-lite"/>
    </source>
</evidence>
<evidence type="ECO:0000256" key="10">
    <source>
        <dbReference type="RuleBase" id="RU367024"/>
    </source>
</evidence>
<dbReference type="GO" id="GO:0000287">
    <property type="term" value="F:magnesium ion binding"/>
    <property type="evidence" value="ECO:0007669"/>
    <property type="project" value="UniProtKB-UniRule"/>
</dbReference>
<evidence type="ECO:0000256" key="8">
    <source>
        <dbReference type="ARBA" id="ARBA00023080"/>
    </source>
</evidence>
<name>A0A0D0DN55_9AGAM</name>
<comment type="similarity">
    <text evidence="4 10">Belongs to the dUTPase family.</text>
</comment>
<keyword evidence="14" id="KW-1185">Reference proteome</keyword>
<dbReference type="GO" id="GO:0004170">
    <property type="term" value="F:dUTP diphosphatase activity"/>
    <property type="evidence" value="ECO:0007669"/>
    <property type="project" value="UniProtKB-UniRule"/>
</dbReference>
<evidence type="ECO:0000256" key="1">
    <source>
        <dbReference type="ARBA" id="ARBA00001946"/>
    </source>
</evidence>
<dbReference type="GO" id="GO:0006226">
    <property type="term" value="P:dUMP biosynthetic process"/>
    <property type="evidence" value="ECO:0007669"/>
    <property type="project" value="UniProtKB-UniRule"/>
</dbReference>
<dbReference type="CDD" id="cd07557">
    <property type="entry name" value="trimeric_dUTPase"/>
    <property type="match status" value="1"/>
</dbReference>
<evidence type="ECO:0000256" key="5">
    <source>
        <dbReference type="ARBA" id="ARBA00011233"/>
    </source>
</evidence>
<dbReference type="UniPathway" id="UPA00610">
    <property type="reaction ID" value="UER00666"/>
</dbReference>
<comment type="catalytic activity">
    <reaction evidence="9 10">
        <text>dUTP + H2O = dUMP + diphosphate + H(+)</text>
        <dbReference type="Rhea" id="RHEA:10248"/>
        <dbReference type="ChEBI" id="CHEBI:15377"/>
        <dbReference type="ChEBI" id="CHEBI:15378"/>
        <dbReference type="ChEBI" id="CHEBI:33019"/>
        <dbReference type="ChEBI" id="CHEBI:61555"/>
        <dbReference type="ChEBI" id="CHEBI:246422"/>
        <dbReference type="EC" id="3.6.1.23"/>
    </reaction>
</comment>
<keyword evidence="7 10" id="KW-0460">Magnesium</keyword>
<evidence type="ECO:0000256" key="6">
    <source>
        <dbReference type="ARBA" id="ARBA00022801"/>
    </source>
</evidence>
<dbReference type="AlphaFoldDB" id="A0A0D0DN55"/>
<comment type="subunit">
    <text evidence="5 10">Homotrimer.</text>
</comment>
<dbReference type="FunCoup" id="A0A0D0DN55">
    <property type="interactions" value="1024"/>
</dbReference>
<comment type="pathway">
    <text evidence="3 10">Pyrimidine metabolism; dUMP biosynthesis; dUMP from dCTP (dUTP route): step 2/2.</text>
</comment>
<keyword evidence="6 10" id="KW-0378">Hydrolase</keyword>
<dbReference type="EMBL" id="KN824837">
    <property type="protein sequence ID" value="KIL00298.1"/>
    <property type="molecule type" value="Genomic_DNA"/>
</dbReference>
<comment type="function">
    <text evidence="2">This enzyme is involved in nucleotide metabolism: it produces dUMP, the immediate precursor of thymidine nucleotides and it decreases the intracellular concentration of dUTP so that uracil cannot be incorporated into DNA.</text>
</comment>